<dbReference type="GeneID" id="54366694"/>
<keyword evidence="1" id="KW-1185">Reference proteome</keyword>
<reference evidence="2" key="3">
    <citation type="submission" date="2025-08" db="UniProtKB">
        <authorList>
            <consortium name="RefSeq"/>
        </authorList>
    </citation>
    <scope>IDENTIFICATION</scope>
    <source>
        <strain evidence="2">CBS 342.82</strain>
    </source>
</reference>
<dbReference type="Proteomes" id="UP000504637">
    <property type="component" value="Unplaced"/>
</dbReference>
<dbReference type="AlphaFoldDB" id="A0A6J3MJM2"/>
<sequence length="165" mass="19308">MYTVPLNLTMCAFHPPSRMDCAGWTLMWCSQKHSSPNVISANIHLFTTDRKFERVRRSPPRARDSDPTCFGCGIRVVARPILHTRDTPAHWTRDKQSTAPFLPCRRWPSSRAERRGDDRSRPLRPLKPYYYGYNRLRIVINVRMWTPSPGQWFLPMQILGSRRAP</sequence>
<gene>
    <name evidence="2" type="ORF">K489DRAFT_7520</name>
</gene>
<name>A0A6J3MJM2_9PEZI</name>
<proteinExistence type="predicted"/>
<evidence type="ECO:0000313" key="2">
    <source>
        <dbReference type="RefSeq" id="XP_033464173.1"/>
    </source>
</evidence>
<accession>A0A6J3MJM2</accession>
<reference evidence="2" key="1">
    <citation type="submission" date="2020-01" db="EMBL/GenBank/DDBJ databases">
        <authorList>
            <consortium name="DOE Joint Genome Institute"/>
            <person name="Haridas S."/>
            <person name="Albert R."/>
            <person name="Binder M."/>
            <person name="Bloem J."/>
            <person name="Labutti K."/>
            <person name="Salamov A."/>
            <person name="Andreopoulos B."/>
            <person name="Baker S.E."/>
            <person name="Barry K."/>
            <person name="Bills G."/>
            <person name="Bluhm B.H."/>
            <person name="Cannon C."/>
            <person name="Castanera R."/>
            <person name="Culley D.E."/>
            <person name="Daum C."/>
            <person name="Ezra D."/>
            <person name="Gonzalez J.B."/>
            <person name="Henrissat B."/>
            <person name="Kuo A."/>
            <person name="Liang C."/>
            <person name="Lipzen A."/>
            <person name="Lutzoni F."/>
            <person name="Magnuson J."/>
            <person name="Mondo S."/>
            <person name="Nolan M."/>
            <person name="Ohm R."/>
            <person name="Pangilinan J."/>
            <person name="Park H.-J."/>
            <person name="Ramirez L."/>
            <person name="Alfaro M."/>
            <person name="Sun H."/>
            <person name="Tritt A."/>
            <person name="Yoshinaga Y."/>
            <person name="Zwiers L.-H."/>
            <person name="Turgeon B.G."/>
            <person name="Goodwin S.B."/>
            <person name="Spatafora J.W."/>
            <person name="Crous P.W."/>
            <person name="Grigoriev I.V."/>
        </authorList>
    </citation>
    <scope>NUCLEOTIDE SEQUENCE</scope>
    <source>
        <strain evidence="2">CBS 342.82</strain>
    </source>
</reference>
<dbReference type="RefSeq" id="XP_033464173.1">
    <property type="nucleotide sequence ID" value="XM_033608893.1"/>
</dbReference>
<organism evidence="2">
    <name type="scientific">Dissoconium aciculare CBS 342.82</name>
    <dbReference type="NCBI Taxonomy" id="1314786"/>
    <lineage>
        <taxon>Eukaryota</taxon>
        <taxon>Fungi</taxon>
        <taxon>Dikarya</taxon>
        <taxon>Ascomycota</taxon>
        <taxon>Pezizomycotina</taxon>
        <taxon>Dothideomycetes</taxon>
        <taxon>Dothideomycetidae</taxon>
        <taxon>Mycosphaerellales</taxon>
        <taxon>Dissoconiaceae</taxon>
        <taxon>Dissoconium</taxon>
    </lineage>
</organism>
<protein>
    <submittedName>
        <fullName evidence="2">Uncharacterized protein</fullName>
    </submittedName>
</protein>
<reference evidence="2" key="2">
    <citation type="submission" date="2020-04" db="EMBL/GenBank/DDBJ databases">
        <authorList>
            <consortium name="NCBI Genome Project"/>
        </authorList>
    </citation>
    <scope>NUCLEOTIDE SEQUENCE</scope>
    <source>
        <strain evidence="2">CBS 342.82</strain>
    </source>
</reference>
<evidence type="ECO:0000313" key="1">
    <source>
        <dbReference type="Proteomes" id="UP000504637"/>
    </source>
</evidence>